<dbReference type="InterPro" id="IPR045339">
    <property type="entry name" value="DUF6534"/>
</dbReference>
<dbReference type="EMBL" id="KN817689">
    <property type="protein sequence ID" value="KJA14220.1"/>
    <property type="molecule type" value="Genomic_DNA"/>
</dbReference>
<name>A0A0D2P0P8_HYPSF</name>
<dbReference type="Proteomes" id="UP000054270">
    <property type="component" value="Unassembled WGS sequence"/>
</dbReference>
<feature type="transmembrane region" description="Helical" evidence="1">
    <location>
        <begin position="12"/>
        <end position="37"/>
    </location>
</feature>
<dbReference type="AlphaFoldDB" id="A0A0D2P0P8"/>
<evidence type="ECO:0000313" key="4">
    <source>
        <dbReference type="Proteomes" id="UP000054270"/>
    </source>
</evidence>
<dbReference type="Pfam" id="PF20152">
    <property type="entry name" value="DUF6534"/>
    <property type="match status" value="1"/>
</dbReference>
<feature type="domain" description="DUF6534" evidence="2">
    <location>
        <begin position="168"/>
        <end position="256"/>
    </location>
</feature>
<keyword evidence="4" id="KW-1185">Reference proteome</keyword>
<dbReference type="PANTHER" id="PTHR40465">
    <property type="entry name" value="CHROMOSOME 1, WHOLE GENOME SHOTGUN SEQUENCE"/>
    <property type="match status" value="1"/>
</dbReference>
<gene>
    <name evidence="3" type="ORF">HYPSUDRAFT_49351</name>
</gene>
<accession>A0A0D2P0P8</accession>
<sequence length="321" mass="35064">MASYSFSLANTFGALEIGVSVAIFLFGVVTVQTYTYFRRFPDDRLYFKALVGTLWTLELGHTIIIMYELYRTTIVLFGIPSDTLPQPALGGLIIIGTFIASLTQMFFCHRIFTILPAPLRLIGPATALVAAVRCGLVVYTGTVAIRATSYVAFVLKMHSWVLVLLALAAVIDTVIAAAMVGFLLTARERSLSRTTRLVDRLIGFTLRTGLLTSIAAVAVIICYKVMPYNFIFLAVYTSFSKLYTSSLVSGFNSRASLRETRSGSADVLNRTDGPARFPFPAQGTVSLPYTSNNAIAVEMKTTTEFRSDDTSDGPGYRGGKR</sequence>
<keyword evidence="1" id="KW-1133">Transmembrane helix</keyword>
<protein>
    <recommendedName>
        <fullName evidence="2">DUF6534 domain-containing protein</fullName>
    </recommendedName>
</protein>
<feature type="transmembrane region" description="Helical" evidence="1">
    <location>
        <begin position="160"/>
        <end position="184"/>
    </location>
</feature>
<dbReference type="PANTHER" id="PTHR40465:SF1">
    <property type="entry name" value="DUF6534 DOMAIN-CONTAINING PROTEIN"/>
    <property type="match status" value="1"/>
</dbReference>
<keyword evidence="1" id="KW-0812">Transmembrane</keyword>
<feature type="transmembrane region" description="Helical" evidence="1">
    <location>
        <begin position="49"/>
        <end position="67"/>
    </location>
</feature>
<keyword evidence="1" id="KW-0472">Membrane</keyword>
<reference evidence="4" key="1">
    <citation type="submission" date="2014-04" db="EMBL/GenBank/DDBJ databases">
        <title>Evolutionary Origins and Diversification of the Mycorrhizal Mutualists.</title>
        <authorList>
            <consortium name="DOE Joint Genome Institute"/>
            <consortium name="Mycorrhizal Genomics Consortium"/>
            <person name="Kohler A."/>
            <person name="Kuo A."/>
            <person name="Nagy L.G."/>
            <person name="Floudas D."/>
            <person name="Copeland A."/>
            <person name="Barry K.W."/>
            <person name="Cichocki N."/>
            <person name="Veneault-Fourrey C."/>
            <person name="LaButti K."/>
            <person name="Lindquist E.A."/>
            <person name="Lipzen A."/>
            <person name="Lundell T."/>
            <person name="Morin E."/>
            <person name="Murat C."/>
            <person name="Riley R."/>
            <person name="Ohm R."/>
            <person name="Sun H."/>
            <person name="Tunlid A."/>
            <person name="Henrissat B."/>
            <person name="Grigoriev I.V."/>
            <person name="Hibbett D.S."/>
            <person name="Martin F."/>
        </authorList>
    </citation>
    <scope>NUCLEOTIDE SEQUENCE [LARGE SCALE GENOMIC DNA]</scope>
    <source>
        <strain evidence="4">FD-334 SS-4</strain>
    </source>
</reference>
<feature type="transmembrane region" description="Helical" evidence="1">
    <location>
        <begin position="204"/>
        <end position="226"/>
    </location>
</feature>
<feature type="transmembrane region" description="Helical" evidence="1">
    <location>
        <begin position="119"/>
        <end position="140"/>
    </location>
</feature>
<dbReference type="OMA" id="PRHATID"/>
<dbReference type="OrthoDB" id="3231781at2759"/>
<organism evidence="3 4">
    <name type="scientific">Hypholoma sublateritium (strain FD-334 SS-4)</name>
    <dbReference type="NCBI Taxonomy" id="945553"/>
    <lineage>
        <taxon>Eukaryota</taxon>
        <taxon>Fungi</taxon>
        <taxon>Dikarya</taxon>
        <taxon>Basidiomycota</taxon>
        <taxon>Agaricomycotina</taxon>
        <taxon>Agaricomycetes</taxon>
        <taxon>Agaricomycetidae</taxon>
        <taxon>Agaricales</taxon>
        <taxon>Agaricineae</taxon>
        <taxon>Strophariaceae</taxon>
        <taxon>Hypholoma</taxon>
    </lineage>
</organism>
<dbReference type="STRING" id="945553.A0A0D2P0P8"/>
<evidence type="ECO:0000313" key="3">
    <source>
        <dbReference type="EMBL" id="KJA14220.1"/>
    </source>
</evidence>
<evidence type="ECO:0000256" key="1">
    <source>
        <dbReference type="SAM" id="Phobius"/>
    </source>
</evidence>
<proteinExistence type="predicted"/>
<evidence type="ECO:0000259" key="2">
    <source>
        <dbReference type="Pfam" id="PF20152"/>
    </source>
</evidence>
<feature type="transmembrane region" description="Helical" evidence="1">
    <location>
        <begin position="87"/>
        <end position="107"/>
    </location>
</feature>